<gene>
    <name evidence="2" type="ORF">QK289_08255</name>
</gene>
<evidence type="ECO:0000256" key="1">
    <source>
        <dbReference type="SAM" id="Phobius"/>
    </source>
</evidence>
<feature type="transmembrane region" description="Helical" evidence="1">
    <location>
        <begin position="69"/>
        <end position="88"/>
    </location>
</feature>
<keyword evidence="3" id="KW-1185">Reference proteome</keyword>
<keyword evidence="1" id="KW-0812">Transmembrane</keyword>
<name>A0ABT6R2F2_9BACL</name>
<keyword evidence="1" id="KW-1133">Transmembrane helix</keyword>
<accession>A0ABT6R2F2</accession>
<dbReference type="RefSeq" id="WP_026830879.1">
    <property type="nucleotide sequence ID" value="NZ_JANJYY010000061.1"/>
</dbReference>
<reference evidence="2 3" key="1">
    <citation type="submission" date="2023-04" db="EMBL/GenBank/DDBJ databases">
        <title>Antarctic isolates genomes.</title>
        <authorList>
            <person name="Dimov S.G."/>
        </authorList>
    </citation>
    <scope>NUCLEOTIDE SEQUENCE [LARGE SCALE GENOMIC DNA]</scope>
    <source>
        <strain evidence="2 3">AL19</strain>
    </source>
</reference>
<evidence type="ECO:0000313" key="3">
    <source>
        <dbReference type="Proteomes" id="UP001243286"/>
    </source>
</evidence>
<comment type="caution">
    <text evidence="2">The sequence shown here is derived from an EMBL/GenBank/DDBJ whole genome shotgun (WGS) entry which is preliminary data.</text>
</comment>
<dbReference type="Proteomes" id="UP001243286">
    <property type="component" value="Unassembled WGS sequence"/>
</dbReference>
<evidence type="ECO:0000313" key="2">
    <source>
        <dbReference type="EMBL" id="MDI3234993.1"/>
    </source>
</evidence>
<proteinExistence type="predicted"/>
<feature type="transmembrane region" description="Helical" evidence="1">
    <location>
        <begin position="39"/>
        <end position="63"/>
    </location>
</feature>
<keyword evidence="1" id="KW-0472">Membrane</keyword>
<organism evidence="2 3">
    <name type="scientific">Exiguobacterium antarcticum</name>
    <dbReference type="NCBI Taxonomy" id="132920"/>
    <lineage>
        <taxon>Bacteria</taxon>
        <taxon>Bacillati</taxon>
        <taxon>Bacillota</taxon>
        <taxon>Bacilli</taxon>
        <taxon>Bacillales</taxon>
        <taxon>Bacillales Family XII. Incertae Sedis</taxon>
        <taxon>Exiguobacterium</taxon>
    </lineage>
</organism>
<sequence length="92" mass="10669">MSQLVVFTPLFLLVLLTYVIISLVDMWRSYTRTSASTDFVFFIVTLVSLFVGFVLSPVLSLVFQWKRSRIKRIIGLIIVGLPFVLFLTDRFF</sequence>
<protein>
    <submittedName>
        <fullName evidence="2">Uncharacterized protein</fullName>
    </submittedName>
</protein>
<dbReference type="EMBL" id="JASBQV010000010">
    <property type="protein sequence ID" value="MDI3234993.1"/>
    <property type="molecule type" value="Genomic_DNA"/>
</dbReference>
<feature type="transmembrane region" description="Helical" evidence="1">
    <location>
        <begin position="6"/>
        <end position="27"/>
    </location>
</feature>